<gene>
    <name evidence="1" type="ORF">P5G62_015200</name>
</gene>
<reference evidence="1 2" key="1">
    <citation type="submission" date="2024-05" db="EMBL/GenBank/DDBJ databases">
        <authorList>
            <person name="Venkateswaran K."/>
        </authorList>
    </citation>
    <scope>NUCLEOTIDE SEQUENCE [LARGE SCALE GENOMIC DNA]</scope>
    <source>
        <strain evidence="1 2">179-C4-2-HS</strain>
    </source>
</reference>
<dbReference type="Proteomes" id="UP001241748">
    <property type="component" value="Unassembled WGS sequence"/>
</dbReference>
<proteinExistence type="predicted"/>
<dbReference type="RefSeq" id="WP_306072978.1">
    <property type="nucleotide sequence ID" value="NZ_JAROBZ020000001.1"/>
</dbReference>
<keyword evidence="2" id="KW-1185">Reference proteome</keyword>
<accession>A0ABV4YUS9</accession>
<dbReference type="EMBL" id="JAROBZ020000001">
    <property type="protein sequence ID" value="MFB3168463.1"/>
    <property type="molecule type" value="Genomic_DNA"/>
</dbReference>
<comment type="caution">
    <text evidence="1">The sequence shown here is derived from an EMBL/GenBank/DDBJ whole genome shotgun (WGS) entry which is preliminary data.</text>
</comment>
<name>A0ABV4YUS9_9BACI</name>
<evidence type="ECO:0000313" key="2">
    <source>
        <dbReference type="Proteomes" id="UP001241748"/>
    </source>
</evidence>
<organism evidence="1 2">
    <name type="scientific">Neobacillus driksii</name>
    <dbReference type="NCBI Taxonomy" id="3035913"/>
    <lineage>
        <taxon>Bacteria</taxon>
        <taxon>Bacillati</taxon>
        <taxon>Bacillota</taxon>
        <taxon>Bacilli</taxon>
        <taxon>Bacillales</taxon>
        <taxon>Bacillaceae</taxon>
        <taxon>Neobacillus</taxon>
    </lineage>
</organism>
<sequence length="128" mass="14798">MRKNDIRTIAKSNFDNVLTSVKTQYRVKSTIANTEIMVALDNGDDIEIVMVNKFCSSYRILVWNKSNSKKGYILVDTIGDIESTPVLMNHLRELKFLYDVKLYDYYSGWDINEGPSASWYVKEVKKGK</sequence>
<evidence type="ECO:0008006" key="3">
    <source>
        <dbReference type="Google" id="ProtNLM"/>
    </source>
</evidence>
<evidence type="ECO:0000313" key="1">
    <source>
        <dbReference type="EMBL" id="MFB3168463.1"/>
    </source>
</evidence>
<protein>
    <recommendedName>
        <fullName evidence="3">SH3 domain-containing protein</fullName>
    </recommendedName>
</protein>